<comment type="caution">
    <text evidence="6">The sequence shown here is derived from an EMBL/GenBank/DDBJ whole genome shotgun (WGS) entry which is preliminary data.</text>
</comment>
<reference evidence="6 7" key="1">
    <citation type="submission" date="2017-12" db="EMBL/GenBank/DDBJ databases">
        <title>Sequencing, de novo assembly and annotation of complete genome of a new Thraustochytrid species, strain FCC1311.</title>
        <authorList>
            <person name="Sedici K."/>
            <person name="Godart F."/>
            <person name="Aiese Cigliano R."/>
            <person name="Sanseverino W."/>
            <person name="Barakat M."/>
            <person name="Ortet P."/>
            <person name="Marechal E."/>
            <person name="Cagnac O."/>
            <person name="Amato A."/>
        </authorList>
    </citation>
    <scope>NUCLEOTIDE SEQUENCE [LARGE SCALE GENOMIC DNA]</scope>
</reference>
<dbReference type="GO" id="GO:0005840">
    <property type="term" value="C:ribosome"/>
    <property type="evidence" value="ECO:0007669"/>
    <property type="project" value="UniProtKB-KW"/>
</dbReference>
<accession>A0A2R5GTP0</accession>
<keyword evidence="3 4" id="KW-0687">Ribonucleoprotein</keyword>
<dbReference type="Gene3D" id="1.10.1900.20">
    <property type="entry name" value="Ribosomal protein L20"/>
    <property type="match status" value="1"/>
</dbReference>
<dbReference type="Gene3D" id="6.10.160.10">
    <property type="match status" value="1"/>
</dbReference>
<dbReference type="InterPro" id="IPR005813">
    <property type="entry name" value="Ribosomal_bL20"/>
</dbReference>
<dbReference type="OrthoDB" id="10251781at2759"/>
<evidence type="ECO:0000256" key="5">
    <source>
        <dbReference type="RuleBase" id="RU004311"/>
    </source>
</evidence>
<dbReference type="SUPFAM" id="SSF74731">
    <property type="entry name" value="Ribosomal protein L20"/>
    <property type="match status" value="1"/>
</dbReference>
<evidence type="ECO:0000256" key="1">
    <source>
        <dbReference type="ARBA" id="ARBA00007698"/>
    </source>
</evidence>
<organism evidence="6 7">
    <name type="scientific">Hondaea fermentalgiana</name>
    <dbReference type="NCBI Taxonomy" id="2315210"/>
    <lineage>
        <taxon>Eukaryota</taxon>
        <taxon>Sar</taxon>
        <taxon>Stramenopiles</taxon>
        <taxon>Bigyra</taxon>
        <taxon>Labyrinthulomycetes</taxon>
        <taxon>Thraustochytrida</taxon>
        <taxon>Thraustochytriidae</taxon>
        <taxon>Hondaea</taxon>
    </lineage>
</organism>
<dbReference type="GO" id="GO:1990904">
    <property type="term" value="C:ribonucleoprotein complex"/>
    <property type="evidence" value="ECO:0007669"/>
    <property type="project" value="UniProtKB-KW"/>
</dbReference>
<comment type="function">
    <text evidence="5">Binds directly to 23S ribosomal RNA and is necessary for the in vitro assembly process of the 50S ribosomal subunit. It is not involved in the protein synthesizing functions of that subunit.</text>
</comment>
<dbReference type="Proteomes" id="UP000241890">
    <property type="component" value="Unassembled WGS sequence"/>
</dbReference>
<evidence type="ECO:0000256" key="3">
    <source>
        <dbReference type="ARBA" id="ARBA00023274"/>
    </source>
</evidence>
<comment type="similarity">
    <text evidence="1 4">Belongs to the bacterial ribosomal protein bL20 family.</text>
</comment>
<proteinExistence type="inferred from homology"/>
<dbReference type="GO" id="GO:0006412">
    <property type="term" value="P:translation"/>
    <property type="evidence" value="ECO:0007669"/>
    <property type="project" value="InterPro"/>
</dbReference>
<dbReference type="PANTHER" id="PTHR10986">
    <property type="entry name" value="39S RIBOSOMAL PROTEIN L20"/>
    <property type="match status" value="1"/>
</dbReference>
<dbReference type="GO" id="GO:0019843">
    <property type="term" value="F:rRNA binding"/>
    <property type="evidence" value="ECO:0007669"/>
    <property type="project" value="UniProtKB-KW"/>
</dbReference>
<dbReference type="EMBL" id="BEYU01000184">
    <property type="protein sequence ID" value="GBG34210.1"/>
    <property type="molecule type" value="Genomic_DNA"/>
</dbReference>
<dbReference type="NCBIfam" id="TIGR01032">
    <property type="entry name" value="rplT_bact"/>
    <property type="match status" value="1"/>
</dbReference>
<dbReference type="FunCoup" id="A0A2R5GTP0">
    <property type="interactions" value="161"/>
</dbReference>
<dbReference type="GO" id="GO:0003735">
    <property type="term" value="F:structural constituent of ribosome"/>
    <property type="evidence" value="ECO:0007669"/>
    <property type="project" value="InterPro"/>
</dbReference>
<keyword evidence="2 4" id="KW-0689">Ribosomal protein</keyword>
<protein>
    <recommendedName>
        <fullName evidence="5">50S ribosomal protein L20</fullName>
    </recommendedName>
</protein>
<dbReference type="Pfam" id="PF00453">
    <property type="entry name" value="Ribosomal_L20"/>
    <property type="match status" value="1"/>
</dbReference>
<sequence length="109" mass="12593">MTSGKLAKYLKMAKGYRGKAKNCKRTVYNRVDKALEHNYRNRKEKKRDARTLWIQQVNAGVGEHGMSYSNFVHQLNQSKVELNRKVLADMAITEPFSFRAIVELCKASK</sequence>
<dbReference type="CDD" id="cd07026">
    <property type="entry name" value="Ribosomal_L20"/>
    <property type="match status" value="1"/>
</dbReference>
<gene>
    <name evidence="6" type="ORF">FCC1311_104342</name>
</gene>
<evidence type="ECO:0000313" key="7">
    <source>
        <dbReference type="Proteomes" id="UP000241890"/>
    </source>
</evidence>
<dbReference type="InterPro" id="IPR035566">
    <property type="entry name" value="Ribosomal_protein_bL20_C"/>
</dbReference>
<keyword evidence="7" id="KW-1185">Reference proteome</keyword>
<evidence type="ECO:0000313" key="6">
    <source>
        <dbReference type="EMBL" id="GBG34210.1"/>
    </source>
</evidence>
<keyword evidence="5" id="KW-0694">RNA-binding</keyword>
<dbReference type="PRINTS" id="PR00062">
    <property type="entry name" value="RIBOSOMALL20"/>
</dbReference>
<keyword evidence="5" id="KW-0699">rRNA-binding</keyword>
<dbReference type="InParanoid" id="A0A2R5GTP0"/>
<name>A0A2R5GTP0_9STRA</name>
<dbReference type="FunFam" id="1.10.1900.20:FF:000001">
    <property type="entry name" value="50S ribosomal protein L20"/>
    <property type="match status" value="1"/>
</dbReference>
<dbReference type="AlphaFoldDB" id="A0A2R5GTP0"/>
<evidence type="ECO:0000256" key="2">
    <source>
        <dbReference type="ARBA" id="ARBA00022980"/>
    </source>
</evidence>
<evidence type="ECO:0000256" key="4">
    <source>
        <dbReference type="RuleBase" id="RU000561"/>
    </source>
</evidence>